<dbReference type="Gene3D" id="3.40.1550.20">
    <property type="entry name" value="Transcriptional regulator MraZ domain"/>
    <property type="match status" value="1"/>
</dbReference>
<dbReference type="GO" id="GO:0003677">
    <property type="term" value="F:DNA binding"/>
    <property type="evidence" value="ECO:0007669"/>
    <property type="project" value="UniProtKB-KW"/>
</dbReference>
<organism evidence="2 3">
    <name type="scientific">Thermoproteota archaeon</name>
    <dbReference type="NCBI Taxonomy" id="2056631"/>
    <lineage>
        <taxon>Archaea</taxon>
        <taxon>Thermoproteota</taxon>
    </lineage>
</organism>
<comment type="caution">
    <text evidence="2">The sequence shown here is derived from an EMBL/GenBank/DDBJ whole genome shotgun (WGS) entry which is preliminary data.</text>
</comment>
<evidence type="ECO:0000313" key="3">
    <source>
        <dbReference type="Proteomes" id="UP000278475"/>
    </source>
</evidence>
<dbReference type="CDD" id="cd16320">
    <property type="entry name" value="MraZ_N"/>
    <property type="match status" value="1"/>
</dbReference>
<dbReference type="InterPro" id="IPR037914">
    <property type="entry name" value="SpoVT-AbrB_sf"/>
</dbReference>
<dbReference type="EMBL" id="QMQV01000238">
    <property type="protein sequence ID" value="RLE45668.1"/>
    <property type="molecule type" value="Genomic_DNA"/>
</dbReference>
<gene>
    <name evidence="2" type="ORF">DRJ31_10970</name>
</gene>
<accession>A0A497EJP1</accession>
<reference evidence="2 3" key="1">
    <citation type="submission" date="2018-06" db="EMBL/GenBank/DDBJ databases">
        <title>Extensive metabolic versatility and redundancy in microbially diverse, dynamic hydrothermal sediments.</title>
        <authorList>
            <person name="Dombrowski N."/>
            <person name="Teske A."/>
            <person name="Baker B.J."/>
        </authorList>
    </citation>
    <scope>NUCLEOTIDE SEQUENCE [LARGE SCALE GENOMIC DNA]</scope>
    <source>
        <strain evidence="2">B66_G16</strain>
    </source>
</reference>
<dbReference type="InterPro" id="IPR035642">
    <property type="entry name" value="MraZ_N"/>
</dbReference>
<proteinExistence type="predicted"/>
<evidence type="ECO:0000313" key="2">
    <source>
        <dbReference type="EMBL" id="RLE45668.1"/>
    </source>
</evidence>
<name>A0A497EJP1_9CREN</name>
<feature type="domain" description="SpoVT-AbrB" evidence="1">
    <location>
        <begin position="5"/>
        <end position="49"/>
    </location>
</feature>
<keyword evidence="2" id="KW-0238">DNA-binding</keyword>
<dbReference type="PROSITE" id="PS51740">
    <property type="entry name" value="SPOVT_ABRB"/>
    <property type="match status" value="1"/>
</dbReference>
<evidence type="ECO:0000259" key="1">
    <source>
        <dbReference type="PROSITE" id="PS51740"/>
    </source>
</evidence>
<dbReference type="Proteomes" id="UP000278475">
    <property type="component" value="Unassembled WGS sequence"/>
</dbReference>
<dbReference type="SUPFAM" id="SSF89447">
    <property type="entry name" value="AbrB/MazE/MraZ-like"/>
    <property type="match status" value="1"/>
</dbReference>
<sequence length="79" mass="9542">MIYGVERRKVDEQGRFILPSDWRAEELKEDREVFVIKGKGYLKILPKKEIDLTKFFDSVDLGTNIGDWREFERRFYEVP</sequence>
<dbReference type="InterPro" id="IPR038619">
    <property type="entry name" value="MraZ_sf"/>
</dbReference>
<protein>
    <submittedName>
        <fullName evidence="2">AbrB/MazE/SpoVT family DNA-binding domain-containing protein</fullName>
    </submittedName>
</protein>
<dbReference type="AlphaFoldDB" id="A0A497EJP1"/>
<dbReference type="InterPro" id="IPR007159">
    <property type="entry name" value="SpoVT-AbrB_dom"/>
</dbReference>